<dbReference type="SUPFAM" id="SSF109998">
    <property type="entry name" value="Triger factor/SurA peptide-binding domain-like"/>
    <property type="match status" value="1"/>
</dbReference>
<dbReference type="InterPro" id="IPR027304">
    <property type="entry name" value="Trigger_fact/SurA_dom_sf"/>
</dbReference>
<organism evidence="1 2">
    <name type="scientific">Actinomadura viridis</name>
    <dbReference type="NCBI Taxonomy" id="58110"/>
    <lineage>
        <taxon>Bacteria</taxon>
        <taxon>Bacillati</taxon>
        <taxon>Actinomycetota</taxon>
        <taxon>Actinomycetes</taxon>
        <taxon>Streptosporangiales</taxon>
        <taxon>Thermomonosporaceae</taxon>
        <taxon>Actinomadura</taxon>
    </lineage>
</organism>
<dbReference type="EMBL" id="JADOUA010000001">
    <property type="protein sequence ID" value="MBG6087119.1"/>
    <property type="molecule type" value="Genomic_DNA"/>
</dbReference>
<evidence type="ECO:0000313" key="2">
    <source>
        <dbReference type="Proteomes" id="UP000614047"/>
    </source>
</evidence>
<reference evidence="1" key="1">
    <citation type="submission" date="2020-11" db="EMBL/GenBank/DDBJ databases">
        <title>Sequencing the genomes of 1000 actinobacteria strains.</title>
        <authorList>
            <person name="Klenk H.-P."/>
        </authorList>
    </citation>
    <scope>NUCLEOTIDE SEQUENCE</scope>
    <source>
        <strain evidence="1">DSM 43175</strain>
    </source>
</reference>
<accession>A0A931D9U2</accession>
<evidence type="ECO:0000313" key="1">
    <source>
        <dbReference type="EMBL" id="MBG6087119.1"/>
    </source>
</evidence>
<keyword evidence="2" id="KW-1185">Reference proteome</keyword>
<comment type="caution">
    <text evidence="1">The sequence shown here is derived from an EMBL/GenBank/DDBJ whole genome shotgun (WGS) entry which is preliminary data.</text>
</comment>
<sequence length="206" mass="21887">MAAAAVAAAALAGCGGGPVKVGTAAVVDDDRIELSTLDRAVQDWQREFRADERANLIRQRLGSDQLWDSDLREALDWLVKFRVAGEVAERNGLPVSEGQVDEVVAALDRQAGAASATRAYGLPARYTRDLARFFAVQTLAAQRFAGNAQPGSPQSAAAQEQTKNLFVTAARGMRITINPRFGGFDPAQVGLTPVAFTLSATESGIR</sequence>
<dbReference type="RefSeq" id="WP_231403678.1">
    <property type="nucleotide sequence ID" value="NZ_JADOUA010000001.1"/>
</dbReference>
<dbReference type="Proteomes" id="UP000614047">
    <property type="component" value="Unassembled WGS sequence"/>
</dbReference>
<dbReference type="AlphaFoldDB" id="A0A931D9U2"/>
<protein>
    <recommendedName>
        <fullName evidence="3">SurA-like protein</fullName>
    </recommendedName>
</protein>
<evidence type="ECO:0008006" key="3">
    <source>
        <dbReference type="Google" id="ProtNLM"/>
    </source>
</evidence>
<proteinExistence type="predicted"/>
<gene>
    <name evidence="1" type="ORF">IW256_001232</name>
</gene>
<dbReference type="Gene3D" id="1.10.4030.10">
    <property type="entry name" value="Porin chaperone SurA, peptide-binding domain"/>
    <property type="match status" value="1"/>
</dbReference>
<name>A0A931D9U2_9ACTN</name>